<gene>
    <name evidence="3" type="ORF">K1J50_01655</name>
</gene>
<dbReference type="InterPro" id="IPR029058">
    <property type="entry name" value="AB_hydrolase_fold"/>
</dbReference>
<dbReference type="Gene3D" id="3.40.50.1820">
    <property type="entry name" value="alpha/beta hydrolase"/>
    <property type="match status" value="1"/>
</dbReference>
<keyword evidence="4" id="KW-1185">Reference proteome</keyword>
<feature type="chain" id="PRO_5047527669" evidence="1">
    <location>
        <begin position="20"/>
        <end position="338"/>
    </location>
</feature>
<dbReference type="InterPro" id="IPR051044">
    <property type="entry name" value="MAG_DAG_Lipase"/>
</dbReference>
<name>A0ABS7EXV5_9PROT</name>
<proteinExistence type="predicted"/>
<evidence type="ECO:0000259" key="2">
    <source>
        <dbReference type="Pfam" id="PF12146"/>
    </source>
</evidence>
<dbReference type="RefSeq" id="WP_220115686.1">
    <property type="nucleotide sequence ID" value="NZ_JAHZUY010000002.1"/>
</dbReference>
<feature type="signal peptide" evidence="1">
    <location>
        <begin position="1"/>
        <end position="19"/>
    </location>
</feature>
<dbReference type="Proteomes" id="UP001519924">
    <property type="component" value="Unassembled WGS sequence"/>
</dbReference>
<evidence type="ECO:0000313" key="4">
    <source>
        <dbReference type="Proteomes" id="UP001519924"/>
    </source>
</evidence>
<organism evidence="3 4">
    <name type="scientific">Caldovatus aquaticus</name>
    <dbReference type="NCBI Taxonomy" id="2865671"/>
    <lineage>
        <taxon>Bacteria</taxon>
        <taxon>Pseudomonadati</taxon>
        <taxon>Pseudomonadota</taxon>
        <taxon>Alphaproteobacteria</taxon>
        <taxon>Acetobacterales</taxon>
        <taxon>Roseomonadaceae</taxon>
        <taxon>Caldovatus</taxon>
    </lineage>
</organism>
<dbReference type="InterPro" id="IPR006311">
    <property type="entry name" value="TAT_signal"/>
</dbReference>
<dbReference type="InterPro" id="IPR000073">
    <property type="entry name" value="AB_hydrolase_1"/>
</dbReference>
<sequence length="338" mass="35545">MTMRRRPLLAALAAAAAGACTPRLIPMGPAIGEPSLAEDALVMADGARLPLRKWLPEGGRPPRAVILGLHGFNEYARSFLEDPAPLFTAADVAVYAYDQRGFGQAPHRGIWAGAATLAHDAATAARLIRARHPGAPLILLGESMGASVIMVAAAAAEPPPVDGYVLLAPAVWGRGAMPALLRWLLDAAARTVPLVAFPNSAGGITPTDNLGALRRWSRDPLIIRETRVDAAKGLVDLMDEAVAAAPRFGTASLRPPPALLLYGARDRLVPADPTRRVLRTLPASARARVGYYAEGHHQLLRDRNGPLVARDILAWIEDPAAPLPSGADAAAAAWLGEA</sequence>
<dbReference type="PRINTS" id="PR00111">
    <property type="entry name" value="ABHYDROLASE"/>
</dbReference>
<dbReference type="SUPFAM" id="SSF53474">
    <property type="entry name" value="alpha/beta-Hydrolases"/>
    <property type="match status" value="1"/>
</dbReference>
<keyword evidence="1" id="KW-0732">Signal</keyword>
<dbReference type="EMBL" id="JAHZUY010000002">
    <property type="protein sequence ID" value="MBW8268185.1"/>
    <property type="molecule type" value="Genomic_DNA"/>
</dbReference>
<accession>A0ABS7EXV5</accession>
<dbReference type="Pfam" id="PF12146">
    <property type="entry name" value="Hydrolase_4"/>
    <property type="match status" value="1"/>
</dbReference>
<protein>
    <submittedName>
        <fullName evidence="3">Lysophospholipase</fullName>
    </submittedName>
</protein>
<feature type="domain" description="Serine aminopeptidase S33" evidence="2">
    <location>
        <begin position="61"/>
        <end position="303"/>
    </location>
</feature>
<dbReference type="InterPro" id="IPR022742">
    <property type="entry name" value="Hydrolase_4"/>
</dbReference>
<dbReference type="PANTHER" id="PTHR11614">
    <property type="entry name" value="PHOSPHOLIPASE-RELATED"/>
    <property type="match status" value="1"/>
</dbReference>
<comment type="caution">
    <text evidence="3">The sequence shown here is derived from an EMBL/GenBank/DDBJ whole genome shotgun (WGS) entry which is preliminary data.</text>
</comment>
<dbReference type="PROSITE" id="PS51318">
    <property type="entry name" value="TAT"/>
    <property type="match status" value="1"/>
</dbReference>
<dbReference type="PROSITE" id="PS51257">
    <property type="entry name" value="PROKAR_LIPOPROTEIN"/>
    <property type="match status" value="1"/>
</dbReference>
<evidence type="ECO:0000313" key="3">
    <source>
        <dbReference type="EMBL" id="MBW8268185.1"/>
    </source>
</evidence>
<evidence type="ECO:0000256" key="1">
    <source>
        <dbReference type="SAM" id="SignalP"/>
    </source>
</evidence>
<reference evidence="3 4" key="1">
    <citation type="submission" date="2021-08" db="EMBL/GenBank/DDBJ databases">
        <title>Caldovatus sediminis gen. nov., sp. nov., a moderately thermophilic bacterium isolated from a hot spring.</title>
        <authorList>
            <person name="Hu C.-J."/>
            <person name="Li W.-J."/>
            <person name="Xian W.-D."/>
        </authorList>
    </citation>
    <scope>NUCLEOTIDE SEQUENCE [LARGE SCALE GENOMIC DNA]</scope>
    <source>
        <strain evidence="3 4">SYSU G05006</strain>
    </source>
</reference>